<dbReference type="GO" id="GO:0016829">
    <property type="term" value="F:lyase activity"/>
    <property type="evidence" value="ECO:0007669"/>
    <property type="project" value="InterPro"/>
</dbReference>
<accession>K6Y0P3</accession>
<dbReference type="InterPro" id="IPR042188">
    <property type="entry name" value="MmgE/PrpD_sf_2"/>
</dbReference>
<proteinExistence type="inferred from homology"/>
<dbReference type="SUPFAM" id="SSF103378">
    <property type="entry name" value="2-methylcitrate dehydratase PrpD"/>
    <property type="match status" value="1"/>
</dbReference>
<dbReference type="Proteomes" id="UP000006263">
    <property type="component" value="Unassembled WGS sequence"/>
</dbReference>
<evidence type="ECO:0000259" key="3">
    <source>
        <dbReference type="Pfam" id="PF19305"/>
    </source>
</evidence>
<sequence>MSDMPIINDPDAIQLLLKHIESVGFEHLPASSVSAAKTFILDSIGVGLSGSRVANVAKIKQAVSHWGQGHQAQVWATGEWLPAVSAAAINGYQIHNQEWDCVHEPAVVHPMAVILSSLVAYAQQHNLSGKQLILGVVIAVDVATLIGECVTSSLKFFRPSICGCLGATAGMSAMLGMKGEALQNALGIAYSQISGTMQSHVEGSPMLAMQIGINASAAIRAIDMAQAGFAGPKDILQGPYGYFHLFEDSFDIQPLIQKLGREYQIERVSHKPFPTGRAGHGTIDGLQQLQKQHGFSAKDIARVDMYGTPLINKLVGRPIKEGMDTSYAKLCNGYIAASALLNGSVGVADFEKSCLQDSERLALGSKVHTHLNDVSDVNALAPVSIEVTLNSGAKHRVDLQHVLGSPQNPLSRGAQLSKFSAACNSAIVPFSESDIAFLIKRIDQLEQITNINNLVEALVSNR</sequence>
<dbReference type="Pfam" id="PF19305">
    <property type="entry name" value="MmgE_PrpD_C"/>
    <property type="match status" value="1"/>
</dbReference>
<dbReference type="Pfam" id="PF03972">
    <property type="entry name" value="MmgE_PrpD_N"/>
    <property type="match status" value="1"/>
</dbReference>
<name>K6Y0P3_9ALTE</name>
<organism evidence="4 5">
    <name type="scientific">Paraglaciecola mesophila KMM 241</name>
    <dbReference type="NCBI Taxonomy" id="1128912"/>
    <lineage>
        <taxon>Bacteria</taxon>
        <taxon>Pseudomonadati</taxon>
        <taxon>Pseudomonadota</taxon>
        <taxon>Gammaproteobacteria</taxon>
        <taxon>Alteromonadales</taxon>
        <taxon>Alteromonadaceae</taxon>
        <taxon>Paraglaciecola</taxon>
    </lineage>
</organism>
<evidence type="ECO:0000313" key="4">
    <source>
        <dbReference type="EMBL" id="GAC26399.1"/>
    </source>
</evidence>
<dbReference type="InterPro" id="IPR045336">
    <property type="entry name" value="MmgE_PrpD_N"/>
</dbReference>
<dbReference type="InterPro" id="IPR042183">
    <property type="entry name" value="MmgE/PrpD_sf_1"/>
</dbReference>
<evidence type="ECO:0000259" key="2">
    <source>
        <dbReference type="Pfam" id="PF03972"/>
    </source>
</evidence>
<reference evidence="4 5" key="1">
    <citation type="journal article" date="2017" name="Antonie Van Leeuwenhoek">
        <title>Rhizobium rhizosphaerae sp. nov., a novel species isolated from rice rhizosphere.</title>
        <authorList>
            <person name="Zhao J.J."/>
            <person name="Zhang J."/>
            <person name="Zhang R.J."/>
            <person name="Zhang C.W."/>
            <person name="Yin H.Q."/>
            <person name="Zhang X.X."/>
        </authorList>
    </citation>
    <scope>NUCLEOTIDE SEQUENCE [LARGE SCALE GENOMIC DNA]</scope>
    <source>
        <strain evidence="4 5">KMM 241</strain>
    </source>
</reference>
<dbReference type="PANTHER" id="PTHR16943:SF8">
    <property type="entry name" value="2-METHYLCITRATE DEHYDRATASE"/>
    <property type="match status" value="1"/>
</dbReference>
<dbReference type="Gene3D" id="1.10.4100.10">
    <property type="entry name" value="2-methylcitrate dehydratase PrpD"/>
    <property type="match status" value="1"/>
</dbReference>
<comment type="similarity">
    <text evidence="1">Belongs to the PrpD family.</text>
</comment>
<dbReference type="EMBL" id="BAEP01000077">
    <property type="protein sequence ID" value="GAC26399.1"/>
    <property type="molecule type" value="Genomic_DNA"/>
</dbReference>
<evidence type="ECO:0000313" key="5">
    <source>
        <dbReference type="Proteomes" id="UP000006263"/>
    </source>
</evidence>
<dbReference type="Gene3D" id="3.30.1330.120">
    <property type="entry name" value="2-methylcitrate dehydratase PrpD"/>
    <property type="match status" value="1"/>
</dbReference>
<gene>
    <name evidence="4" type="ORF">GMES_4126</name>
</gene>
<dbReference type="AlphaFoldDB" id="K6Y0P3"/>
<feature type="domain" description="MmgE/PrpD C-terminal" evidence="3">
    <location>
        <begin position="273"/>
        <end position="427"/>
    </location>
</feature>
<dbReference type="InterPro" id="IPR045337">
    <property type="entry name" value="MmgE_PrpD_C"/>
</dbReference>
<dbReference type="PANTHER" id="PTHR16943">
    <property type="entry name" value="2-METHYLCITRATE DEHYDRATASE-RELATED"/>
    <property type="match status" value="1"/>
</dbReference>
<dbReference type="InterPro" id="IPR036148">
    <property type="entry name" value="MmgE/PrpD_sf"/>
</dbReference>
<dbReference type="eggNOG" id="COG2079">
    <property type="taxonomic scope" value="Bacteria"/>
</dbReference>
<comment type="caution">
    <text evidence="4">The sequence shown here is derived from an EMBL/GenBank/DDBJ whole genome shotgun (WGS) entry which is preliminary data.</text>
</comment>
<evidence type="ECO:0000256" key="1">
    <source>
        <dbReference type="ARBA" id="ARBA00006174"/>
    </source>
</evidence>
<dbReference type="InterPro" id="IPR005656">
    <property type="entry name" value="MmgE_PrpD"/>
</dbReference>
<feature type="domain" description="MmgE/PrpD N-terminal" evidence="2">
    <location>
        <begin position="18"/>
        <end position="253"/>
    </location>
</feature>
<protein>
    <submittedName>
        <fullName evidence="4">MmgE/PrpD protein</fullName>
    </submittedName>
</protein>